<dbReference type="eggNOG" id="KOG4015">
    <property type="taxonomic scope" value="Eukaryota"/>
</dbReference>
<comment type="similarity">
    <text evidence="1">Belongs to the calycin superfamily. Fatty-acid binding protein (FABP) family.</text>
</comment>
<dbReference type="AlphaFoldDB" id="T1FNX6"/>
<dbReference type="SUPFAM" id="SSF50814">
    <property type="entry name" value="Lipocalins"/>
    <property type="match status" value="1"/>
</dbReference>
<dbReference type="EMBL" id="AMQM01009049">
    <property type="status" value="NOT_ANNOTATED_CDS"/>
    <property type="molecule type" value="Genomic_DNA"/>
</dbReference>
<dbReference type="EMBL" id="KB095913">
    <property type="protein sequence ID" value="ESO09778.1"/>
    <property type="molecule type" value="Genomic_DNA"/>
</dbReference>
<dbReference type="STRING" id="6412.T1FNX6"/>
<dbReference type="Gene3D" id="2.40.128.20">
    <property type="match status" value="1"/>
</dbReference>
<dbReference type="GO" id="GO:0005504">
    <property type="term" value="F:fatty acid binding"/>
    <property type="evidence" value="ECO:0000318"/>
    <property type="project" value="GO_Central"/>
</dbReference>
<protein>
    <recommendedName>
        <fullName evidence="3">Lipocalin/cytosolic fatty-acid binding domain-containing protein</fullName>
    </recommendedName>
</protein>
<dbReference type="InParanoid" id="T1FNX6"/>
<dbReference type="PRINTS" id="PR00178">
    <property type="entry name" value="FATTYACIDBP"/>
</dbReference>
<dbReference type="PANTHER" id="PTHR11955">
    <property type="entry name" value="FATTY ACID BINDING PROTEIN"/>
    <property type="match status" value="1"/>
</dbReference>
<dbReference type="EnsemblMetazoa" id="HelroT186290">
    <property type="protein sequence ID" value="HelroP186290"/>
    <property type="gene ID" value="HelroG186290"/>
</dbReference>
<dbReference type="GO" id="GO:0005829">
    <property type="term" value="C:cytosol"/>
    <property type="evidence" value="ECO:0000318"/>
    <property type="project" value="GO_Central"/>
</dbReference>
<reference evidence="4 6" key="2">
    <citation type="journal article" date="2013" name="Nature">
        <title>Insights into bilaterian evolution from three spiralian genomes.</title>
        <authorList>
            <person name="Simakov O."/>
            <person name="Marletaz F."/>
            <person name="Cho S.J."/>
            <person name="Edsinger-Gonzales E."/>
            <person name="Havlak P."/>
            <person name="Hellsten U."/>
            <person name="Kuo D.H."/>
            <person name="Larsson T."/>
            <person name="Lv J."/>
            <person name="Arendt D."/>
            <person name="Savage R."/>
            <person name="Osoegawa K."/>
            <person name="de Jong P."/>
            <person name="Grimwood J."/>
            <person name="Chapman J.A."/>
            <person name="Shapiro H."/>
            <person name="Aerts A."/>
            <person name="Otillar R.P."/>
            <person name="Terry A.Y."/>
            <person name="Boore J.L."/>
            <person name="Grigoriev I.V."/>
            <person name="Lindberg D.R."/>
            <person name="Seaver E.C."/>
            <person name="Weisblat D.A."/>
            <person name="Putnam N.H."/>
            <person name="Rokhsar D.S."/>
        </authorList>
    </citation>
    <scope>NUCLEOTIDE SEQUENCE</scope>
</reference>
<dbReference type="GO" id="GO:0005634">
    <property type="term" value="C:nucleus"/>
    <property type="evidence" value="ECO:0000318"/>
    <property type="project" value="GO_Central"/>
</dbReference>
<evidence type="ECO:0000313" key="6">
    <source>
        <dbReference type="Proteomes" id="UP000015101"/>
    </source>
</evidence>
<dbReference type="RefSeq" id="XP_009012133.1">
    <property type="nucleotide sequence ID" value="XM_009013885.1"/>
</dbReference>
<evidence type="ECO:0000313" key="5">
    <source>
        <dbReference type="EnsemblMetazoa" id="HelroP186290"/>
    </source>
</evidence>
<dbReference type="InterPro" id="IPR031259">
    <property type="entry name" value="ILBP"/>
</dbReference>
<dbReference type="InterPro" id="IPR000566">
    <property type="entry name" value="Lipocln_cytosolic_FA-bd_dom"/>
</dbReference>
<dbReference type="OrthoDB" id="354351at2759"/>
<dbReference type="HOGENOM" id="CLU_113772_0_0_1"/>
<sequence length="143" mass="15890">MADALVAQLGKLVGTWSLDKSEKFDEYMKAVDVGFVMRKLGSTVKPDVKIGAAGDEVFIRSESSVSTHEIKFKLGEEFVETTADGRKPKTVIELKDGKLIQVQKGDGIVPSTITRELQDDNTLVCTCEAKDVVCKRYYKRNEK</sequence>
<keyword evidence="6" id="KW-1185">Reference proteome</keyword>
<keyword evidence="2" id="KW-0446">Lipid-binding</keyword>
<dbReference type="GeneID" id="20210523"/>
<gene>
    <name evidence="5" type="primary">20210523</name>
    <name evidence="4" type="ORF">HELRODRAFT_186290</name>
</gene>
<accession>T1FNX6</accession>
<dbReference type="CTD" id="20210523"/>
<dbReference type="OMA" id="ECDMKGV"/>
<evidence type="ECO:0000256" key="1">
    <source>
        <dbReference type="ARBA" id="ARBA00008390"/>
    </source>
</evidence>
<organism evidence="5 6">
    <name type="scientific">Helobdella robusta</name>
    <name type="common">Californian leech</name>
    <dbReference type="NCBI Taxonomy" id="6412"/>
    <lineage>
        <taxon>Eukaryota</taxon>
        <taxon>Metazoa</taxon>
        <taxon>Spiralia</taxon>
        <taxon>Lophotrochozoa</taxon>
        <taxon>Annelida</taxon>
        <taxon>Clitellata</taxon>
        <taxon>Hirudinea</taxon>
        <taxon>Rhynchobdellida</taxon>
        <taxon>Glossiphoniidae</taxon>
        <taxon>Helobdella</taxon>
    </lineage>
</organism>
<dbReference type="InterPro" id="IPR012674">
    <property type="entry name" value="Calycin"/>
</dbReference>
<dbReference type="InterPro" id="IPR000463">
    <property type="entry name" value="Fatty_acid-bd"/>
</dbReference>
<dbReference type="KEGG" id="hro:HELRODRAFT_186290"/>
<proteinExistence type="inferred from homology"/>
<evidence type="ECO:0000313" key="4">
    <source>
        <dbReference type="EMBL" id="ESO09778.1"/>
    </source>
</evidence>
<dbReference type="FunFam" id="2.40.128.20:FF:000001">
    <property type="entry name" value="Fatty acid-binding protein, adipocyte"/>
    <property type="match status" value="1"/>
</dbReference>
<evidence type="ECO:0000256" key="2">
    <source>
        <dbReference type="ARBA" id="ARBA00023121"/>
    </source>
</evidence>
<evidence type="ECO:0000259" key="3">
    <source>
        <dbReference type="Pfam" id="PF00061"/>
    </source>
</evidence>
<dbReference type="Pfam" id="PF00061">
    <property type="entry name" value="Lipocalin"/>
    <property type="match status" value="1"/>
</dbReference>
<name>T1FNX6_HELRO</name>
<reference evidence="5" key="3">
    <citation type="submission" date="2015-06" db="UniProtKB">
        <authorList>
            <consortium name="EnsemblMetazoa"/>
        </authorList>
    </citation>
    <scope>IDENTIFICATION</scope>
</reference>
<dbReference type="Proteomes" id="UP000015101">
    <property type="component" value="Unassembled WGS sequence"/>
</dbReference>
<dbReference type="GO" id="GO:0015908">
    <property type="term" value="P:fatty acid transport"/>
    <property type="evidence" value="ECO:0000318"/>
    <property type="project" value="GO_Central"/>
</dbReference>
<reference evidence="6" key="1">
    <citation type="submission" date="2012-12" db="EMBL/GenBank/DDBJ databases">
        <authorList>
            <person name="Hellsten U."/>
            <person name="Grimwood J."/>
            <person name="Chapman J.A."/>
            <person name="Shapiro H."/>
            <person name="Aerts A."/>
            <person name="Otillar R.P."/>
            <person name="Terry A.Y."/>
            <person name="Boore J.L."/>
            <person name="Simakov O."/>
            <person name="Marletaz F."/>
            <person name="Cho S.-J."/>
            <person name="Edsinger-Gonzales E."/>
            <person name="Havlak P."/>
            <person name="Kuo D.-H."/>
            <person name="Larsson T."/>
            <person name="Lv J."/>
            <person name="Arendt D."/>
            <person name="Savage R."/>
            <person name="Osoegawa K."/>
            <person name="de Jong P."/>
            <person name="Lindberg D.R."/>
            <person name="Seaver E.C."/>
            <person name="Weisblat D.A."/>
            <person name="Putnam N.H."/>
            <person name="Grigoriev I.V."/>
            <person name="Rokhsar D.S."/>
        </authorList>
    </citation>
    <scope>NUCLEOTIDE SEQUENCE</scope>
</reference>
<dbReference type="FunCoup" id="T1FNX6">
    <property type="interactions" value="90"/>
</dbReference>
<feature type="domain" description="Lipocalin/cytosolic fatty-acid binding" evidence="3">
    <location>
        <begin position="13"/>
        <end position="140"/>
    </location>
</feature>